<dbReference type="HOGENOM" id="CLU_2737848_0_0_4"/>
<reference evidence="1 2" key="1">
    <citation type="submission" date="2010-03" db="EMBL/GenBank/DDBJ databases">
        <authorList>
            <consortium name="The Broad Institute Genome Sequencing Platform"/>
            <person name="Ward D."/>
            <person name="Earl A."/>
            <person name="Feldgarden M."/>
            <person name="Gevers D."/>
            <person name="Young S."/>
            <person name="Zeng Q."/>
            <person name="Koehrsen M."/>
            <person name="Alvarado L."/>
            <person name="Berlin A.M."/>
            <person name="Borenstein D."/>
            <person name="Chapman S.B."/>
            <person name="Chen Z."/>
            <person name="Engels R."/>
            <person name="Freedman E."/>
            <person name="Gellesch M."/>
            <person name="Goldberg J."/>
            <person name="Griggs A."/>
            <person name="Gujja S."/>
            <person name="Heilman E.R."/>
            <person name="Heiman D.I."/>
            <person name="Hepburn T.A."/>
            <person name="Howarth C."/>
            <person name="Jen D."/>
            <person name="Larson L."/>
            <person name="Mehta T."/>
            <person name="Park D."/>
            <person name="Pearson M."/>
            <person name="Richards J."/>
            <person name="Roberts A."/>
            <person name="Saif S."/>
            <person name="Shea T.D."/>
            <person name="Shenoy N."/>
            <person name="Sisk P."/>
            <person name="Stolte C."/>
            <person name="Sykes S.N."/>
            <person name="Walk T."/>
            <person name="White J."/>
            <person name="Yandava C."/>
            <person name="Izard J."/>
            <person name="Baranova O.V."/>
            <person name="Blanton J.M."/>
            <person name="Tanner A.C."/>
            <person name="Dewhirst F."/>
            <person name="Haas B."/>
            <person name="Nusbaum C."/>
            <person name="Birren B."/>
        </authorList>
    </citation>
    <scope>NUCLEOTIDE SEQUENCE [LARGE SCALE GENOMIC DNA]</scope>
    <source>
        <strain evidence="1 2">ATCC 29453</strain>
    </source>
</reference>
<evidence type="ECO:0000313" key="1">
    <source>
        <dbReference type="EMBL" id="EJZ50245.1"/>
    </source>
</evidence>
<protein>
    <submittedName>
        <fullName evidence="1">Uncharacterized protein</fullName>
    </submittedName>
</protein>
<proteinExistence type="predicted"/>
<reference evidence="1 2" key="2">
    <citation type="submission" date="2011-10" db="EMBL/GenBank/DDBJ databases">
        <title>The Genome Sequence of Simonsiella muelleri ATCC 29453.</title>
        <authorList>
            <consortium name="The Broad Institute Genome Sequencing Platform"/>
            <consortium name="The Broad Institute Genome Sequencing Center for Infectious Disease"/>
            <person name="Earl A."/>
            <person name="Ward D."/>
            <person name="Feldgarden M."/>
            <person name="Gevers D."/>
            <person name="Izard J."/>
            <person name="Baranova O.V."/>
            <person name="Blanton J.M."/>
            <person name="Tanner A.C."/>
            <person name="Dewhirst F."/>
            <person name="Young S.K."/>
            <person name="Zeng Q."/>
            <person name="Gargeya S."/>
            <person name="Fitzgerald M."/>
            <person name="Haas B."/>
            <person name="Abouelleil A."/>
            <person name="Alvarado L."/>
            <person name="Arachchi H.M."/>
            <person name="Berlin A."/>
            <person name="Brown A."/>
            <person name="Chapman S.B."/>
            <person name="Chen Z."/>
            <person name="Dunbar C."/>
            <person name="Freedman E."/>
            <person name="Gearin G."/>
            <person name="Goldberg J."/>
            <person name="Griggs A."/>
            <person name="Gujja S."/>
            <person name="Heiman D."/>
            <person name="Howarth C."/>
            <person name="Larson L."/>
            <person name="Lui A."/>
            <person name="MacDonald P.J.P."/>
            <person name="Montmayeur A."/>
            <person name="Murphy C."/>
            <person name="Neiman D."/>
            <person name="Pearson M."/>
            <person name="Priest M."/>
            <person name="Roberts A."/>
            <person name="Saif S."/>
            <person name="Shea T."/>
            <person name="Shenoy N."/>
            <person name="Sisk P."/>
            <person name="Stolte C."/>
            <person name="Sykes S."/>
            <person name="Wortman J."/>
            <person name="Nusbaum C."/>
            <person name="Birren B."/>
        </authorList>
    </citation>
    <scope>NUCLEOTIDE SEQUENCE [LARGE SCALE GENOMIC DNA]</scope>
    <source>
        <strain evidence="1 2">ATCC 29453</strain>
    </source>
</reference>
<dbReference type="EMBL" id="ADCY02000017">
    <property type="protein sequence ID" value="EJZ50245.1"/>
    <property type="molecule type" value="Genomic_DNA"/>
</dbReference>
<dbReference type="AlphaFoldDB" id="U6Q2A0"/>
<sequence length="71" mass="7996">MARVMESAPACVLLQSVSTSVNTKQNETRRHRFFLNKSQETISRWLKEIATKKHLIGSPCGKAGKARLNKI</sequence>
<keyword evidence="2" id="KW-1185">Reference proteome</keyword>
<name>U6Q2A0_9NEIS</name>
<evidence type="ECO:0000313" key="2">
    <source>
        <dbReference type="Proteomes" id="UP000017813"/>
    </source>
</evidence>
<dbReference type="Proteomes" id="UP000017813">
    <property type="component" value="Unassembled WGS sequence"/>
</dbReference>
<comment type="caution">
    <text evidence="1">The sequence shown here is derived from an EMBL/GenBank/DDBJ whole genome shotgun (WGS) entry which is preliminary data.</text>
</comment>
<dbReference type="KEGG" id="smur:BWP33_09095"/>
<accession>U6Q2A0</accession>
<gene>
    <name evidence="1" type="ORF">HMPREF9021_00844</name>
</gene>
<organism evidence="1 2">
    <name type="scientific">Simonsiella muelleri ATCC 29453</name>
    <dbReference type="NCBI Taxonomy" id="641147"/>
    <lineage>
        <taxon>Bacteria</taxon>
        <taxon>Pseudomonadati</taxon>
        <taxon>Pseudomonadota</taxon>
        <taxon>Betaproteobacteria</taxon>
        <taxon>Neisseriales</taxon>
        <taxon>Neisseriaceae</taxon>
        <taxon>Simonsiella</taxon>
    </lineage>
</organism>